<dbReference type="RefSeq" id="WP_052255174.1">
    <property type="nucleotide sequence ID" value="NZ_JACGCC010000017.1"/>
</dbReference>
<evidence type="ECO:0000313" key="2">
    <source>
        <dbReference type="EMBL" id="ALK44003.1"/>
    </source>
</evidence>
<feature type="domain" description="DUF4365" evidence="1">
    <location>
        <begin position="37"/>
        <end position="140"/>
    </location>
</feature>
<reference evidence="2" key="1">
    <citation type="submission" date="2015-07" db="EMBL/GenBank/DDBJ databases">
        <title>Co-Production of KPC-18 and VIM-1 Carbapenemases by Enterobacter cloacae.</title>
        <authorList>
            <person name="Doi Y."/>
        </authorList>
    </citation>
    <scope>NUCLEOTIDE SEQUENCE</scope>
    <source>
        <strain evidence="2">G6809</strain>
        <plasmid evidence="2">pG6809-1</plasmid>
    </source>
</reference>
<organism evidence="2">
    <name type="scientific">Enterobacter cloacae</name>
    <dbReference type="NCBI Taxonomy" id="550"/>
    <lineage>
        <taxon>Bacteria</taxon>
        <taxon>Pseudomonadati</taxon>
        <taxon>Pseudomonadota</taxon>
        <taxon>Gammaproteobacteria</taxon>
        <taxon>Enterobacterales</taxon>
        <taxon>Enterobacteriaceae</taxon>
        <taxon>Enterobacter</taxon>
        <taxon>Enterobacter cloacae complex</taxon>
    </lineage>
</organism>
<keyword evidence="2" id="KW-0614">Plasmid</keyword>
<dbReference type="AlphaFoldDB" id="A0A0P0KWV3"/>
<protein>
    <recommendedName>
        <fullName evidence="1">DUF4365 domain-containing protein</fullName>
    </recommendedName>
</protein>
<accession>A0A0P0KWV3</accession>
<dbReference type="EMBL" id="KT345945">
    <property type="protein sequence ID" value="ALK44003.1"/>
    <property type="molecule type" value="Genomic_DNA"/>
</dbReference>
<evidence type="ECO:0000259" key="1">
    <source>
        <dbReference type="Pfam" id="PF14280"/>
    </source>
</evidence>
<dbReference type="Pfam" id="PF14280">
    <property type="entry name" value="DUF4365"/>
    <property type="match status" value="1"/>
</dbReference>
<geneLocation type="plasmid" evidence="2">
    <name>pG6809-1</name>
</geneLocation>
<name>A0A0P0KWV3_ENTCL</name>
<dbReference type="InterPro" id="IPR025375">
    <property type="entry name" value="DUF4365"/>
</dbReference>
<sequence length="307" mass="36203">MKSPKTNNQSPKEAMIYPKSSAYGHAGEYLFAYWISRYFGWPCRLLSVDMGIDAQVEMFADDTKSTGAFISVQVKTTSRQMEESLSVRVGLDNLGYWSSQHEPVVIVLVSLNEMNIKDEPEIYWRHLDSESLDNYSEKARKNKDSKTNIIFESHKHRLRPMHKQDWSKLWMTELDKEVVEMATSSKHELMKVINEVNEEIEESGLPEEDFKFPVAWETYPHSLNRLLNDYDEFLRLKTDNKLLVMQYPVVQEYMELCDLHLDRLLDYFSNLAYHFRGESSIFKDEMESCFPVNVQIQEIIRNNIYNY</sequence>
<proteinExistence type="predicted"/>